<sequence>LLLSDPRCSLLGHLWLLWSATRCYENMPDTGKMLRRPSSIRRMRSQDVLLPEKYVLCGIRKGTSKWRRFRVHSTGYRSGQDETHLNFTCFTFCCATPSFHINTHIVFNVLCYRH</sequence>
<protein>
    <recommendedName>
        <fullName evidence="4">Secreted protein</fullName>
    </recommendedName>
</protein>
<feature type="chain" id="PRO_5042893312" description="Secreted protein" evidence="1">
    <location>
        <begin position="24"/>
        <end position="114"/>
    </location>
</feature>
<evidence type="ECO:0000313" key="3">
    <source>
        <dbReference type="Proteomes" id="UP001328107"/>
    </source>
</evidence>
<keyword evidence="3" id="KW-1185">Reference proteome</keyword>
<dbReference type="AlphaFoldDB" id="A0AAN4ZK03"/>
<comment type="caution">
    <text evidence="2">The sequence shown here is derived from an EMBL/GenBank/DDBJ whole genome shotgun (WGS) entry which is preliminary data.</text>
</comment>
<feature type="non-terminal residue" evidence="2">
    <location>
        <position position="1"/>
    </location>
</feature>
<gene>
    <name evidence="2" type="ORF">PMAYCL1PPCAC_09732</name>
</gene>
<organism evidence="2 3">
    <name type="scientific">Pristionchus mayeri</name>
    <dbReference type="NCBI Taxonomy" id="1317129"/>
    <lineage>
        <taxon>Eukaryota</taxon>
        <taxon>Metazoa</taxon>
        <taxon>Ecdysozoa</taxon>
        <taxon>Nematoda</taxon>
        <taxon>Chromadorea</taxon>
        <taxon>Rhabditida</taxon>
        <taxon>Rhabditina</taxon>
        <taxon>Diplogasteromorpha</taxon>
        <taxon>Diplogasteroidea</taxon>
        <taxon>Neodiplogasteridae</taxon>
        <taxon>Pristionchus</taxon>
    </lineage>
</organism>
<evidence type="ECO:0000313" key="2">
    <source>
        <dbReference type="EMBL" id="GMR39537.1"/>
    </source>
</evidence>
<feature type="non-terminal residue" evidence="2">
    <location>
        <position position="114"/>
    </location>
</feature>
<dbReference type="Proteomes" id="UP001328107">
    <property type="component" value="Unassembled WGS sequence"/>
</dbReference>
<accession>A0AAN4ZK03</accession>
<dbReference type="EMBL" id="BTRK01000002">
    <property type="protein sequence ID" value="GMR39537.1"/>
    <property type="molecule type" value="Genomic_DNA"/>
</dbReference>
<keyword evidence="1" id="KW-0732">Signal</keyword>
<feature type="signal peptide" evidence="1">
    <location>
        <begin position="1"/>
        <end position="23"/>
    </location>
</feature>
<proteinExistence type="predicted"/>
<evidence type="ECO:0008006" key="4">
    <source>
        <dbReference type="Google" id="ProtNLM"/>
    </source>
</evidence>
<evidence type="ECO:0000256" key="1">
    <source>
        <dbReference type="SAM" id="SignalP"/>
    </source>
</evidence>
<name>A0AAN4ZK03_9BILA</name>
<reference evidence="3" key="1">
    <citation type="submission" date="2022-10" db="EMBL/GenBank/DDBJ databases">
        <title>Genome assembly of Pristionchus species.</title>
        <authorList>
            <person name="Yoshida K."/>
            <person name="Sommer R.J."/>
        </authorList>
    </citation>
    <scope>NUCLEOTIDE SEQUENCE [LARGE SCALE GENOMIC DNA]</scope>
    <source>
        <strain evidence="3">RS5460</strain>
    </source>
</reference>